<dbReference type="KEGG" id="bcom:BAUCODRAFT_71929"/>
<protein>
    <recommendedName>
        <fullName evidence="8">Arginine N-methyltransferase 2</fullName>
        <ecNumber evidence="8">2.1.1.-</ecNumber>
    </recommendedName>
</protein>
<dbReference type="HOGENOM" id="CLU_033831_0_0_1"/>
<evidence type="ECO:0000256" key="2">
    <source>
        <dbReference type="ARBA" id="ARBA00011245"/>
    </source>
</evidence>
<sequence>MAETHPDVNHVNGIDTDTTNDEVLLAATNHDLETLTRLLRSNPALAKVQDADTGFSPLHCAIASCEPDEDFDADAGAGDAVHSNALDEDSALATVKLLFENGAIWNELDNADETPGCLALRLGLRQVYDAIVEAGVRAELLFGRLDGYELLAGGDEDAEPEDEAIVGFEPSPVEVRRPELPLPVTDAQASTTTEPILANPNVNNEDYLKSELTYSGDRLLDSDKNAVMMDWETEIMKISADQLSPRQGLRTMNVGHGMGIVDSMFLQHEPAMHHIVEAHPAVLKRLRETGWYDKPNVTIHAGRWQDVLPKLVEQGVVLDGIYYDTYAEDYKDLKEFFTEYVIALLDKDGRFGFYNGLGADRQVCYDVYWKVVEMDLFDAGLDVEWTDIAVPDLKGRDEWNGVRYPYWGSIETYRLPTCKFVG</sequence>
<dbReference type="Proteomes" id="UP000011761">
    <property type="component" value="Unassembled WGS sequence"/>
</dbReference>
<keyword evidence="5 8" id="KW-0808">Transferase</keyword>
<dbReference type="GO" id="GO:0005634">
    <property type="term" value="C:nucleus"/>
    <property type="evidence" value="ECO:0007669"/>
    <property type="project" value="UniProtKB-SubCell"/>
</dbReference>
<comment type="subcellular location">
    <subcellularLocation>
        <location evidence="8">Cytoplasm</location>
    </subcellularLocation>
    <subcellularLocation>
        <location evidence="8">Nucleus</location>
    </subcellularLocation>
</comment>
<dbReference type="GO" id="GO:0032259">
    <property type="term" value="P:methylation"/>
    <property type="evidence" value="ECO:0007669"/>
    <property type="project" value="UniProtKB-KW"/>
</dbReference>
<dbReference type="PANTHER" id="PTHR32379">
    <property type="entry name" value="GUANIDINOACETATE N-METHYLTRANSFERASE"/>
    <property type="match status" value="1"/>
</dbReference>
<dbReference type="Gene3D" id="1.25.40.20">
    <property type="entry name" value="Ankyrin repeat-containing domain"/>
    <property type="match status" value="1"/>
</dbReference>
<name>M2MGL3_BAUPA</name>
<dbReference type="AlphaFoldDB" id="M2MGL3"/>
<dbReference type="SUPFAM" id="SSF48403">
    <property type="entry name" value="Ankyrin repeat"/>
    <property type="match status" value="1"/>
</dbReference>
<reference evidence="10 11" key="1">
    <citation type="journal article" date="2012" name="PLoS Pathog.">
        <title>Diverse lifestyles and strategies of plant pathogenesis encoded in the genomes of eighteen Dothideomycetes fungi.</title>
        <authorList>
            <person name="Ohm R.A."/>
            <person name="Feau N."/>
            <person name="Henrissat B."/>
            <person name="Schoch C.L."/>
            <person name="Horwitz B.A."/>
            <person name="Barry K.W."/>
            <person name="Condon B.J."/>
            <person name="Copeland A.C."/>
            <person name="Dhillon B."/>
            <person name="Glaser F."/>
            <person name="Hesse C.N."/>
            <person name="Kosti I."/>
            <person name="LaButti K."/>
            <person name="Lindquist E.A."/>
            <person name="Lucas S."/>
            <person name="Salamov A.A."/>
            <person name="Bradshaw R.E."/>
            <person name="Ciuffetti L."/>
            <person name="Hamelin R.C."/>
            <person name="Kema G.H.J."/>
            <person name="Lawrence C."/>
            <person name="Scott J.A."/>
            <person name="Spatafora J.W."/>
            <person name="Turgeon B.G."/>
            <person name="de Wit P.J.G.M."/>
            <person name="Zhong S."/>
            <person name="Goodwin S.B."/>
            <person name="Grigoriev I.V."/>
        </authorList>
    </citation>
    <scope>NUCLEOTIDE SEQUENCE [LARGE SCALE GENOMIC DNA]</scope>
    <source>
        <strain evidence="10 11">UAMH 10762</strain>
    </source>
</reference>
<dbReference type="InterPro" id="IPR026480">
    <property type="entry name" value="RMT2_dom"/>
</dbReference>
<evidence type="ECO:0000259" key="9">
    <source>
        <dbReference type="PROSITE" id="PS51559"/>
    </source>
</evidence>
<accession>M2MGL3</accession>
<dbReference type="Gene3D" id="3.40.50.150">
    <property type="entry name" value="Vaccinia Virus protein VP39"/>
    <property type="match status" value="1"/>
</dbReference>
<dbReference type="PANTHER" id="PTHR32379:SF1">
    <property type="entry name" value="GUANIDINOACETATE N-METHYLTRANSFERASE"/>
    <property type="match status" value="1"/>
</dbReference>
<dbReference type="InterPro" id="IPR036770">
    <property type="entry name" value="Ankyrin_rpt-contain_sf"/>
</dbReference>
<evidence type="ECO:0000256" key="6">
    <source>
        <dbReference type="ARBA" id="ARBA00022691"/>
    </source>
</evidence>
<dbReference type="eggNOG" id="KOG1709">
    <property type="taxonomic scope" value="Eukaryota"/>
</dbReference>
<dbReference type="PIRSF" id="PIRSF038148">
    <property type="entry name" value="Arginine_N-mtfrase-2"/>
    <property type="match status" value="1"/>
</dbReference>
<dbReference type="EMBL" id="KB445556">
    <property type="protein sequence ID" value="EMC95771.1"/>
    <property type="molecule type" value="Genomic_DNA"/>
</dbReference>
<comment type="similarity">
    <text evidence="8">Belongs to the class I-like SAM-binding methyltransferase superfamily. RMT2 methyltransferase family.</text>
</comment>
<dbReference type="OMA" id="YWVVDNY"/>
<evidence type="ECO:0000313" key="10">
    <source>
        <dbReference type="EMBL" id="EMC95771.1"/>
    </source>
</evidence>
<feature type="domain" description="RMT2" evidence="9">
    <location>
        <begin position="198"/>
        <end position="422"/>
    </location>
</feature>
<dbReference type="GO" id="GO:0019702">
    <property type="term" value="F:protein arginine N5-methyltransferase activity"/>
    <property type="evidence" value="ECO:0007669"/>
    <property type="project" value="EnsemblFungi"/>
</dbReference>
<dbReference type="InterPro" id="IPR051038">
    <property type="entry name" value="RMT2/GAMT_Mtase"/>
</dbReference>
<evidence type="ECO:0000313" key="11">
    <source>
        <dbReference type="Proteomes" id="UP000011761"/>
    </source>
</evidence>
<dbReference type="InterPro" id="IPR029063">
    <property type="entry name" value="SAM-dependent_MTases_sf"/>
</dbReference>
<evidence type="ECO:0000256" key="7">
    <source>
        <dbReference type="ARBA" id="ARBA00023242"/>
    </source>
</evidence>
<proteinExistence type="inferred from homology"/>
<dbReference type="OrthoDB" id="19014at2759"/>
<dbReference type="SUPFAM" id="SSF53335">
    <property type="entry name" value="S-adenosyl-L-methionine-dependent methyltransferases"/>
    <property type="match status" value="1"/>
</dbReference>
<dbReference type="STRING" id="717646.M2MGL3"/>
<comment type="subunit">
    <text evidence="2 8">Monomer.</text>
</comment>
<evidence type="ECO:0000256" key="8">
    <source>
        <dbReference type="PIRNR" id="PIRNR038148"/>
    </source>
</evidence>
<gene>
    <name evidence="10" type="ORF">BAUCODRAFT_71929</name>
</gene>
<dbReference type="FunFam" id="3.40.50.150:FF:000135">
    <property type="entry name" value="Arginine N-methyltransferase 2"/>
    <property type="match status" value="1"/>
</dbReference>
<evidence type="ECO:0000256" key="4">
    <source>
        <dbReference type="ARBA" id="ARBA00022603"/>
    </source>
</evidence>
<evidence type="ECO:0000256" key="1">
    <source>
        <dbReference type="ARBA" id="ARBA00002207"/>
    </source>
</evidence>
<dbReference type="RefSeq" id="XP_007677011.1">
    <property type="nucleotide sequence ID" value="XM_007678821.1"/>
</dbReference>
<dbReference type="InterPro" id="IPR017408">
    <property type="entry name" value="Arginine_N-MeTrfase_2"/>
</dbReference>
<keyword evidence="7 8" id="KW-0539">Nucleus</keyword>
<keyword evidence="3 8" id="KW-0963">Cytoplasm</keyword>
<dbReference type="EC" id="2.1.1.-" evidence="8"/>
<organism evidence="10 11">
    <name type="scientific">Baudoinia panamericana (strain UAMH 10762)</name>
    <name type="common">Angels' share fungus</name>
    <name type="synonym">Baudoinia compniacensis (strain UAMH 10762)</name>
    <dbReference type="NCBI Taxonomy" id="717646"/>
    <lineage>
        <taxon>Eukaryota</taxon>
        <taxon>Fungi</taxon>
        <taxon>Dikarya</taxon>
        <taxon>Ascomycota</taxon>
        <taxon>Pezizomycotina</taxon>
        <taxon>Dothideomycetes</taxon>
        <taxon>Dothideomycetidae</taxon>
        <taxon>Mycosphaerellales</taxon>
        <taxon>Teratosphaeriaceae</taxon>
        <taxon>Baudoinia</taxon>
    </lineage>
</organism>
<dbReference type="GeneID" id="19116702"/>
<comment type="function">
    <text evidence="1 8">S-adenosyl-L-methionine-dependent protein-arginine N-methyltransferase that methylates the delta-nitrogen atom of arginine residues to form N5-methylarginine (type IV) in target proteins. Monomethylates ribosomal protein L12.</text>
</comment>
<evidence type="ECO:0000256" key="3">
    <source>
        <dbReference type="ARBA" id="ARBA00022490"/>
    </source>
</evidence>
<dbReference type="PROSITE" id="PS51559">
    <property type="entry name" value="SAM_RMT2"/>
    <property type="match status" value="1"/>
</dbReference>
<keyword evidence="4 8" id="KW-0489">Methyltransferase</keyword>
<keyword evidence="11" id="KW-1185">Reference proteome</keyword>
<evidence type="ECO:0000256" key="5">
    <source>
        <dbReference type="ARBA" id="ARBA00022679"/>
    </source>
</evidence>
<dbReference type="GO" id="GO:0005737">
    <property type="term" value="C:cytoplasm"/>
    <property type="evidence" value="ECO:0007669"/>
    <property type="project" value="UniProtKB-SubCell"/>
</dbReference>
<keyword evidence="6" id="KW-0949">S-adenosyl-L-methionine</keyword>